<sequence>MPTELIEMLAHDASLVLDSFGGNSRPLAAEPFSGTSTSSYILVLHELAVRWKALSMELHDCSTSMHEVECTGPSPFCGTLFQNHCGAAIEPHAYMWHRYLNYENGSDTNAHTHLSGAADFELPVFPSDSVYYPDPEDQLNVAVTTRVSYGRQVNQEHAQQSETSLEYPAPQPLNAIVGSHVSTSSSVTNDRLSPVLQNSTGWPRETREFLPGTWNNTASSLANDYEHRQDL</sequence>
<evidence type="ECO:0000313" key="1">
    <source>
        <dbReference type="EMBL" id="KAJ2790072.1"/>
    </source>
</evidence>
<dbReference type="Proteomes" id="UP001140094">
    <property type="component" value="Unassembled WGS sequence"/>
</dbReference>
<protein>
    <submittedName>
        <fullName evidence="1">Uncharacterized protein</fullName>
    </submittedName>
</protein>
<accession>A0A9W8HR07</accession>
<organism evidence="1 2">
    <name type="scientific">Coemansia guatemalensis</name>
    <dbReference type="NCBI Taxonomy" id="2761395"/>
    <lineage>
        <taxon>Eukaryota</taxon>
        <taxon>Fungi</taxon>
        <taxon>Fungi incertae sedis</taxon>
        <taxon>Zoopagomycota</taxon>
        <taxon>Kickxellomycotina</taxon>
        <taxon>Kickxellomycetes</taxon>
        <taxon>Kickxellales</taxon>
        <taxon>Kickxellaceae</taxon>
        <taxon>Coemansia</taxon>
    </lineage>
</organism>
<name>A0A9W8HR07_9FUNG</name>
<evidence type="ECO:0000313" key="2">
    <source>
        <dbReference type="Proteomes" id="UP001140094"/>
    </source>
</evidence>
<dbReference type="EMBL" id="JANBUO010003629">
    <property type="protein sequence ID" value="KAJ2790072.1"/>
    <property type="molecule type" value="Genomic_DNA"/>
</dbReference>
<feature type="non-terminal residue" evidence="1">
    <location>
        <position position="231"/>
    </location>
</feature>
<reference evidence="1" key="1">
    <citation type="submission" date="2022-07" db="EMBL/GenBank/DDBJ databases">
        <title>Phylogenomic reconstructions and comparative analyses of Kickxellomycotina fungi.</title>
        <authorList>
            <person name="Reynolds N.K."/>
            <person name="Stajich J.E."/>
            <person name="Barry K."/>
            <person name="Grigoriev I.V."/>
            <person name="Crous P."/>
            <person name="Smith M.E."/>
        </authorList>
    </citation>
    <scope>NUCLEOTIDE SEQUENCE</scope>
    <source>
        <strain evidence="1">NRRL 1565</strain>
    </source>
</reference>
<dbReference type="AlphaFoldDB" id="A0A9W8HR07"/>
<gene>
    <name evidence="1" type="ORF">H4R20_007074</name>
</gene>
<comment type="caution">
    <text evidence="1">The sequence shown here is derived from an EMBL/GenBank/DDBJ whole genome shotgun (WGS) entry which is preliminary data.</text>
</comment>
<keyword evidence="2" id="KW-1185">Reference proteome</keyword>
<proteinExistence type="predicted"/>